<protein>
    <recommendedName>
        <fullName evidence="4">Lipoprotein</fullName>
    </recommendedName>
</protein>
<gene>
    <name evidence="2" type="ORF">BGP84_17595</name>
</gene>
<keyword evidence="1" id="KW-0732">Signal</keyword>
<dbReference type="Proteomes" id="UP000237230">
    <property type="component" value="Unassembled WGS sequence"/>
</dbReference>
<reference evidence="2 3" key="1">
    <citation type="submission" date="2016-08" db="EMBL/GenBank/DDBJ databases">
        <authorList>
            <person name="Seilhamer J.J."/>
        </authorList>
    </citation>
    <scope>NUCLEOTIDE SEQUENCE [LARGE SCALE GENOMIC DNA]</scope>
    <source>
        <strain evidence="2 3">KH-21-114</strain>
    </source>
</reference>
<feature type="chain" id="PRO_5015597177" description="Lipoprotein" evidence="1">
    <location>
        <begin position="22"/>
        <end position="354"/>
    </location>
</feature>
<organism evidence="2 3">
    <name type="scientific">Pseudomonas putida</name>
    <name type="common">Arthrobacter siderocapsulatus</name>
    <dbReference type="NCBI Taxonomy" id="303"/>
    <lineage>
        <taxon>Bacteria</taxon>
        <taxon>Pseudomonadati</taxon>
        <taxon>Pseudomonadota</taxon>
        <taxon>Gammaproteobacteria</taxon>
        <taxon>Pseudomonadales</taxon>
        <taxon>Pseudomonadaceae</taxon>
        <taxon>Pseudomonas</taxon>
    </lineage>
</organism>
<reference evidence="2 3" key="2">
    <citation type="submission" date="2018-03" db="EMBL/GenBank/DDBJ databases">
        <title>Draft genome of Pseudomonas putida strain KH-21-114.</title>
        <authorList>
            <person name="Yoshizawa S."/>
            <person name="Khan N.H."/>
            <person name="Nishimura M."/>
            <person name="Chiura H.X."/>
            <person name="Ogura Y."/>
            <person name="Hayashi T."/>
            <person name="Kogure K."/>
        </authorList>
    </citation>
    <scope>NUCLEOTIDE SEQUENCE [LARGE SCALE GENOMIC DNA]</scope>
    <source>
        <strain evidence="2 3">KH-21-114</strain>
    </source>
</reference>
<dbReference type="EMBL" id="MINH01000019">
    <property type="protein sequence ID" value="POG11455.1"/>
    <property type="molecule type" value="Genomic_DNA"/>
</dbReference>
<feature type="signal peptide" evidence="1">
    <location>
        <begin position="1"/>
        <end position="21"/>
    </location>
</feature>
<dbReference type="RefSeq" id="WP_103448180.1">
    <property type="nucleotide sequence ID" value="NZ_MINH01000019.1"/>
</dbReference>
<evidence type="ECO:0008006" key="4">
    <source>
        <dbReference type="Google" id="ProtNLM"/>
    </source>
</evidence>
<evidence type="ECO:0000313" key="3">
    <source>
        <dbReference type="Proteomes" id="UP000237230"/>
    </source>
</evidence>
<proteinExistence type="predicted"/>
<dbReference type="PROSITE" id="PS51257">
    <property type="entry name" value="PROKAR_LIPOPROTEIN"/>
    <property type="match status" value="1"/>
</dbReference>
<comment type="caution">
    <text evidence="2">The sequence shown here is derived from an EMBL/GenBank/DDBJ whole genome shotgun (WGS) entry which is preliminary data.</text>
</comment>
<dbReference type="AlphaFoldDB" id="A0A2S3X7L6"/>
<sequence length="354" mass="39275">MSPRLLIMLCLLLAIAGCAGRRPPAPPPPAVLDPAAWQRIDQELIEASASAAGSANDYARRSMRVWKEQVQQRTEKDFIPWFTGYWTQQWLTMKVAWYKLDSGEGREPAEKRLALYLQEQYHQRVIEPVAEQINPEGIRDRACELYIQLFGQQLPAIIQRYNAAPEQISQRLNRIPAIHLGPPSARNASLYELLRAKSLEQQPAWLALRDHLHKQAAKGPGKTDAGLSSVATDASEKIGATLAPRGIASAVASAVGKVAGAMISIVSTGYGIMAHNRDQPQMIEQLRVILNVALNQEWQELMENRQSGALAGVYYLSGQVEDSLLATMPQPLVEQQSEQRQVPTAQEPLLIRLP</sequence>
<dbReference type="OrthoDB" id="7026917at2"/>
<evidence type="ECO:0000256" key="1">
    <source>
        <dbReference type="SAM" id="SignalP"/>
    </source>
</evidence>
<name>A0A2S3X7L6_PSEPU</name>
<accession>A0A2S3X7L6</accession>
<evidence type="ECO:0000313" key="2">
    <source>
        <dbReference type="EMBL" id="POG11455.1"/>
    </source>
</evidence>